<keyword evidence="2 3" id="KW-0802">TPR repeat</keyword>
<keyword evidence="1" id="KW-0677">Repeat</keyword>
<evidence type="ECO:0000256" key="3">
    <source>
        <dbReference type="PROSITE-ProRule" id="PRU00339"/>
    </source>
</evidence>
<dbReference type="PROSITE" id="PS50005">
    <property type="entry name" value="TPR"/>
    <property type="match status" value="1"/>
</dbReference>
<dbReference type="EMBL" id="CP063849">
    <property type="protein sequence ID" value="QOY86103.1"/>
    <property type="molecule type" value="Genomic_DNA"/>
</dbReference>
<dbReference type="InterPro" id="IPR011990">
    <property type="entry name" value="TPR-like_helical_dom_sf"/>
</dbReference>
<evidence type="ECO:0000256" key="2">
    <source>
        <dbReference type="ARBA" id="ARBA00022803"/>
    </source>
</evidence>
<dbReference type="PANTHER" id="PTHR44943">
    <property type="entry name" value="CELLULOSE SYNTHASE OPERON PROTEIN C"/>
    <property type="match status" value="1"/>
</dbReference>
<gene>
    <name evidence="6" type="ORF">IRI77_25275</name>
</gene>
<feature type="compositionally biased region" description="Low complexity" evidence="4">
    <location>
        <begin position="55"/>
        <end position="78"/>
    </location>
</feature>
<dbReference type="SUPFAM" id="SSF48452">
    <property type="entry name" value="TPR-like"/>
    <property type="match status" value="1"/>
</dbReference>
<dbReference type="Gene3D" id="1.25.40.10">
    <property type="entry name" value="Tetratricopeptide repeat domain"/>
    <property type="match status" value="2"/>
</dbReference>
<dbReference type="KEGG" id="pfer:IRI77_25275"/>
<dbReference type="Pfam" id="PF13432">
    <property type="entry name" value="TPR_16"/>
    <property type="match status" value="1"/>
</dbReference>
<protein>
    <submittedName>
        <fullName evidence="6">Tetratricopeptide repeat protein</fullName>
    </submittedName>
</protein>
<sequence length="437" mass="46252">MSPKQMLPAGWTKAAMVGVLAACGAFGAFAQTPAGGGGGGGSTGGGGSAGGGSGTPTTPTRPSTGTSTGTTGQQNTTPSMMDIQRPIYLSGRLMMDDGSAPPEPVVMLLVCNGQPRPQGYADMKGRFSISLGQNQGVFADASIGNPNEPFSTGSVSKSSAPGMGRNGMTEREMMGCEFKADLPGFRSDVIQLSGRRLLDNPEVGTLVLHRMANVEGFVFSATTGLAPKDAKKAYEKGLDLVKKKKYPEAEVQLQKAVEIYPKYALAWFELGNSLMGQKKADEAQKAWEQSVGADAKFVKPHLQLMQLSLSSKDWGLIASRSDTVLKLDPYSYSQAWFINAAAKYNLKKMDEAEKSAREAVKLDPDHRNPRSAQLLGAILADKGDYPGALEQMKGYLSFAPNAPDVESVRKQVAELERVTGVKSTAQGASTTPAPEKQ</sequence>
<feature type="compositionally biased region" description="Gly residues" evidence="4">
    <location>
        <begin position="36"/>
        <end position="54"/>
    </location>
</feature>
<reference evidence="6 7" key="1">
    <citation type="submission" date="2020-10" db="EMBL/GenBank/DDBJ databases">
        <title>Complete genome sequence of Paludibaculum fermentans P105T, a facultatively anaerobic acidobacterium capable of dissimilatory Fe(III) reduction.</title>
        <authorList>
            <person name="Dedysh S.N."/>
            <person name="Beletsky A.V."/>
            <person name="Kulichevskaya I.S."/>
            <person name="Mardanov A.V."/>
            <person name="Ravin N.V."/>
        </authorList>
    </citation>
    <scope>NUCLEOTIDE SEQUENCE [LARGE SCALE GENOMIC DNA]</scope>
    <source>
        <strain evidence="6 7">P105</strain>
    </source>
</reference>
<evidence type="ECO:0000256" key="4">
    <source>
        <dbReference type="SAM" id="MobiDB-lite"/>
    </source>
</evidence>
<dbReference type="RefSeq" id="WP_194447772.1">
    <property type="nucleotide sequence ID" value="NZ_CP063849.1"/>
</dbReference>
<evidence type="ECO:0000313" key="7">
    <source>
        <dbReference type="Proteomes" id="UP000593892"/>
    </source>
</evidence>
<feature type="compositionally biased region" description="Polar residues" evidence="4">
    <location>
        <begin position="421"/>
        <end position="437"/>
    </location>
</feature>
<dbReference type="Pfam" id="PF13181">
    <property type="entry name" value="TPR_8"/>
    <property type="match status" value="1"/>
</dbReference>
<proteinExistence type="predicted"/>
<evidence type="ECO:0000256" key="5">
    <source>
        <dbReference type="SAM" id="SignalP"/>
    </source>
</evidence>
<evidence type="ECO:0000313" key="6">
    <source>
        <dbReference type="EMBL" id="QOY86103.1"/>
    </source>
</evidence>
<name>A0A7S7NLZ6_PALFE</name>
<accession>A0A7S7NLZ6</accession>
<dbReference type="SMART" id="SM00028">
    <property type="entry name" value="TPR"/>
    <property type="match status" value="3"/>
</dbReference>
<feature type="signal peptide" evidence="5">
    <location>
        <begin position="1"/>
        <end position="30"/>
    </location>
</feature>
<dbReference type="Proteomes" id="UP000593892">
    <property type="component" value="Chromosome"/>
</dbReference>
<keyword evidence="5" id="KW-0732">Signal</keyword>
<dbReference type="AlphaFoldDB" id="A0A7S7NLZ6"/>
<dbReference type="InterPro" id="IPR051685">
    <property type="entry name" value="Ycf3/AcsC/BcsC/TPR_MFPF"/>
</dbReference>
<feature type="region of interest" description="Disordered" evidence="4">
    <location>
        <begin position="36"/>
        <end position="82"/>
    </location>
</feature>
<evidence type="ECO:0000256" key="1">
    <source>
        <dbReference type="ARBA" id="ARBA00022737"/>
    </source>
</evidence>
<feature type="chain" id="PRO_5032330068" evidence="5">
    <location>
        <begin position="31"/>
        <end position="437"/>
    </location>
</feature>
<feature type="repeat" description="TPR" evidence="3">
    <location>
        <begin position="333"/>
        <end position="366"/>
    </location>
</feature>
<keyword evidence="7" id="KW-1185">Reference proteome</keyword>
<dbReference type="PANTHER" id="PTHR44943:SF8">
    <property type="entry name" value="TPR REPEAT-CONTAINING PROTEIN MJ0263"/>
    <property type="match status" value="1"/>
</dbReference>
<organism evidence="6 7">
    <name type="scientific">Paludibaculum fermentans</name>
    <dbReference type="NCBI Taxonomy" id="1473598"/>
    <lineage>
        <taxon>Bacteria</taxon>
        <taxon>Pseudomonadati</taxon>
        <taxon>Acidobacteriota</taxon>
        <taxon>Terriglobia</taxon>
        <taxon>Bryobacterales</taxon>
        <taxon>Bryobacteraceae</taxon>
        <taxon>Paludibaculum</taxon>
    </lineage>
</organism>
<dbReference type="InterPro" id="IPR019734">
    <property type="entry name" value="TPR_rpt"/>
</dbReference>
<feature type="region of interest" description="Disordered" evidence="4">
    <location>
        <begin position="418"/>
        <end position="437"/>
    </location>
</feature>